<dbReference type="SUPFAM" id="SSF52540">
    <property type="entry name" value="P-loop containing nucleoside triphosphate hydrolases"/>
    <property type="match status" value="2"/>
</dbReference>
<dbReference type="InterPro" id="IPR027417">
    <property type="entry name" value="P-loop_NTPase"/>
</dbReference>
<evidence type="ECO:0000313" key="12">
    <source>
        <dbReference type="EMBL" id="GGA69582.1"/>
    </source>
</evidence>
<dbReference type="InterPro" id="IPR000330">
    <property type="entry name" value="SNF2_N"/>
</dbReference>
<feature type="domain" description="Helicase ATP-binding" evidence="10">
    <location>
        <begin position="156"/>
        <end position="328"/>
    </location>
</feature>
<dbReference type="Gene3D" id="2.30.30.140">
    <property type="match status" value="1"/>
</dbReference>
<dbReference type="InterPro" id="IPR040765">
    <property type="entry name" value="Tudor_1_RapA"/>
</dbReference>
<organism evidence="12 13">
    <name type="scientific">Arenimonas soli</name>
    <dbReference type="NCBI Taxonomy" id="2269504"/>
    <lineage>
        <taxon>Bacteria</taxon>
        <taxon>Pseudomonadati</taxon>
        <taxon>Pseudomonadota</taxon>
        <taxon>Gammaproteobacteria</taxon>
        <taxon>Lysobacterales</taxon>
        <taxon>Lysobacteraceae</taxon>
        <taxon>Arenimonas</taxon>
    </lineage>
</organism>
<dbReference type="SMART" id="SM00487">
    <property type="entry name" value="DEXDc"/>
    <property type="match status" value="1"/>
</dbReference>
<comment type="caution">
    <text evidence="12">The sequence shown here is derived from an EMBL/GenBank/DDBJ whole genome shotgun (WGS) entry which is preliminary data.</text>
</comment>
<reference evidence="13" key="1">
    <citation type="journal article" date="2019" name="Int. J. Syst. Evol. Microbiol.">
        <title>The Global Catalogue of Microorganisms (GCM) 10K type strain sequencing project: providing services to taxonomists for standard genome sequencing and annotation.</title>
        <authorList>
            <consortium name="The Broad Institute Genomics Platform"/>
            <consortium name="The Broad Institute Genome Sequencing Center for Infectious Disease"/>
            <person name="Wu L."/>
            <person name="Ma J."/>
        </authorList>
    </citation>
    <scope>NUCLEOTIDE SEQUENCE [LARGE SCALE GENOMIC DNA]</scope>
    <source>
        <strain evidence="13">CGMCC 1.15905</strain>
    </source>
</reference>
<evidence type="ECO:0000256" key="5">
    <source>
        <dbReference type="ARBA" id="ARBA00023015"/>
    </source>
</evidence>
<evidence type="ECO:0000313" key="13">
    <source>
        <dbReference type="Proteomes" id="UP000623419"/>
    </source>
</evidence>
<dbReference type="Gene3D" id="3.40.50.10810">
    <property type="entry name" value="Tandem AAA-ATPase domain"/>
    <property type="match status" value="1"/>
</dbReference>
<evidence type="ECO:0000256" key="2">
    <source>
        <dbReference type="ARBA" id="ARBA00022801"/>
    </source>
</evidence>
<keyword evidence="1 9" id="KW-0547">Nucleotide-binding</keyword>
<dbReference type="PANTHER" id="PTHR45766:SF6">
    <property type="entry name" value="SWI_SNF-RELATED MATRIX-ASSOCIATED ACTIN-DEPENDENT REGULATOR OF CHROMATIN SUBFAMILY A-LIKE PROTEIN 1"/>
    <property type="match status" value="1"/>
</dbReference>
<evidence type="ECO:0000259" key="11">
    <source>
        <dbReference type="PROSITE" id="PS51194"/>
    </source>
</evidence>
<dbReference type="Proteomes" id="UP000623419">
    <property type="component" value="Unassembled WGS sequence"/>
</dbReference>
<comment type="function">
    <text evidence="9">Transcription regulator that activates transcription by stimulating RNA polymerase (RNAP) recycling in case of stress conditions such as supercoiled DNA or high salt concentrations. Probably acts by releasing the RNAP, when it is trapped or immobilized on tightly supercoiled DNA. Does not activate transcription on linear DNA. Probably not involved in DNA repair.</text>
</comment>
<dbReference type="Pfam" id="PF00271">
    <property type="entry name" value="Helicase_C"/>
    <property type="match status" value="1"/>
</dbReference>
<dbReference type="SMART" id="SM00490">
    <property type="entry name" value="HELICc"/>
    <property type="match status" value="1"/>
</dbReference>
<dbReference type="RefSeq" id="WP_188660841.1">
    <property type="nucleotide sequence ID" value="NZ_BMKC01000001.1"/>
</dbReference>
<keyword evidence="7 9" id="KW-0010">Activator</keyword>
<dbReference type="CDD" id="cd18793">
    <property type="entry name" value="SF2_C_SNF"/>
    <property type="match status" value="1"/>
</dbReference>
<keyword evidence="4 9" id="KW-0067">ATP-binding</keyword>
<evidence type="ECO:0000256" key="7">
    <source>
        <dbReference type="ARBA" id="ARBA00023159"/>
    </source>
</evidence>
<proteinExistence type="inferred from homology"/>
<protein>
    <recommendedName>
        <fullName evidence="9">RNA polymerase-associated protein RapA</fullName>
        <ecNumber evidence="9">3.6.4.-</ecNumber>
    </recommendedName>
    <alternativeName>
        <fullName evidence="9">ATP-dependent helicase HepA</fullName>
    </alternativeName>
</protein>
<evidence type="ECO:0000256" key="4">
    <source>
        <dbReference type="ARBA" id="ARBA00022840"/>
    </source>
</evidence>
<dbReference type="Gene3D" id="3.30.360.80">
    <property type="match status" value="1"/>
</dbReference>
<dbReference type="PANTHER" id="PTHR45766">
    <property type="entry name" value="DNA ANNEALING HELICASE AND ENDONUCLEASE ZRANB3 FAMILY MEMBER"/>
    <property type="match status" value="1"/>
</dbReference>
<dbReference type="InterPro" id="IPR038718">
    <property type="entry name" value="SNF2-like_sf"/>
</dbReference>
<name>A0ABQ1HBV0_9GAMM</name>
<feature type="domain" description="Helicase C-terminal" evidence="11">
    <location>
        <begin position="467"/>
        <end position="635"/>
    </location>
</feature>
<keyword evidence="3 9" id="KW-0347">Helicase</keyword>
<keyword evidence="8 9" id="KW-0804">Transcription</keyword>
<dbReference type="InterPro" id="IPR022737">
    <property type="entry name" value="RapA_C"/>
</dbReference>
<evidence type="ECO:0000256" key="9">
    <source>
        <dbReference type="HAMAP-Rule" id="MF_01821"/>
    </source>
</evidence>
<dbReference type="CDD" id="cd18011">
    <property type="entry name" value="DEXDc_RapA"/>
    <property type="match status" value="1"/>
</dbReference>
<dbReference type="EC" id="3.6.4.-" evidence="9"/>
<keyword evidence="2 9" id="KW-0378">Hydrolase</keyword>
<dbReference type="PROSITE" id="PS51194">
    <property type="entry name" value="HELICASE_CTER"/>
    <property type="match status" value="1"/>
</dbReference>
<dbReference type="Pfam" id="PF18339">
    <property type="entry name" value="Tudor_1_RapA"/>
    <property type="match status" value="1"/>
</dbReference>
<dbReference type="EMBL" id="BMKC01000001">
    <property type="protein sequence ID" value="GGA69582.1"/>
    <property type="molecule type" value="Genomic_DNA"/>
</dbReference>
<dbReference type="InterPro" id="IPR014001">
    <property type="entry name" value="Helicase_ATP-bd"/>
</dbReference>
<dbReference type="Gene3D" id="3.40.50.300">
    <property type="entry name" value="P-loop containing nucleotide triphosphate hydrolases"/>
    <property type="match status" value="1"/>
</dbReference>
<dbReference type="Gene3D" id="6.10.140.1500">
    <property type="match status" value="1"/>
</dbReference>
<evidence type="ECO:0000256" key="8">
    <source>
        <dbReference type="ARBA" id="ARBA00023163"/>
    </source>
</evidence>
<accession>A0ABQ1HBV0</accession>
<dbReference type="PROSITE" id="PS51192">
    <property type="entry name" value="HELICASE_ATP_BIND_1"/>
    <property type="match status" value="1"/>
</dbReference>
<dbReference type="Pfam" id="PF12137">
    <property type="entry name" value="RapA_C"/>
    <property type="match status" value="1"/>
</dbReference>
<dbReference type="InterPro" id="IPR049730">
    <property type="entry name" value="SNF2/RAD54-like_C"/>
</dbReference>
<feature type="short sequence motif" description="DEAH box" evidence="9">
    <location>
        <begin position="274"/>
        <end position="277"/>
    </location>
</feature>
<evidence type="ECO:0000256" key="3">
    <source>
        <dbReference type="ARBA" id="ARBA00022806"/>
    </source>
</evidence>
<evidence type="ECO:0000256" key="6">
    <source>
        <dbReference type="ARBA" id="ARBA00023125"/>
    </source>
</evidence>
<evidence type="ECO:0000259" key="10">
    <source>
        <dbReference type="PROSITE" id="PS51192"/>
    </source>
</evidence>
<dbReference type="InterPro" id="IPR057342">
    <property type="entry name" value="DEXDc_RapA"/>
</dbReference>
<evidence type="ECO:0000256" key="1">
    <source>
        <dbReference type="ARBA" id="ARBA00022741"/>
    </source>
</evidence>
<dbReference type="HAMAP" id="MF_01821">
    <property type="entry name" value="Helicase_RapA"/>
    <property type="match status" value="1"/>
</dbReference>
<feature type="binding site" evidence="9">
    <location>
        <begin position="169"/>
        <end position="176"/>
    </location>
    <ligand>
        <name>ATP</name>
        <dbReference type="ChEBI" id="CHEBI:30616"/>
    </ligand>
</feature>
<dbReference type="Pfam" id="PF00176">
    <property type="entry name" value="SNF2-rel_dom"/>
    <property type="match status" value="1"/>
</dbReference>
<comment type="subunit">
    <text evidence="9">Interacts with the RNAP. Has a higher affinity for the core RNAP than for the holoenzyme. Its ATPase activity is stimulated by binding to RNAP.</text>
</comment>
<keyword evidence="6 9" id="KW-0238">DNA-binding</keyword>
<sequence>MLFTPGQRWFSSAEPELGLGTVLRLAGRQVQIVFTGTGVVRMYALGSAPLLRAVFRPGERVRVEGSDKTVEQVEDREGHVHYLCDGQWHPEGALDAEQPVSQADSRLLSGRVDRNDQFEFRVECLRRRAEARAHPGWGVLGARIDLVPHQLQVAEAAAARRPPRLLLADEVGLGKTIEACLVTAQMLASGRARRVLVLVPESLVNQWFVELLRRFNLPFAIYDEERCESLEMTEPKANPFEDEQCVIASVDWLASHEKRARQALAAGWDLLLVDEAHHLVWTPEFTSPGYALVESLSARAPGLLLLTATPEQLGLGGHFARLRLLDPARYTDLDAFRAETKGYLGLSALAGRLLDDQALTTRDMETLAGLFPEDGDHLAQRLARIAAGDAAARDALLADLVDRHGTGRVMVRNRRAAVGGFPQRIPHLATLPAPEDPTVLGTLRAEFAHDVGETDDEPAHDFTRDPRMDWLLETLDALAPAKVLLLCRSRAKVQAIEEALRLRSGLQVARFHEDMNLLQRDRNAAFFADPEGARLLVSSEIGAEGRNFQFAQHLVFWDLPLHPDMLEQRIGRLDRIGQTGDVNLHAAAVAGSAQEVLQRWLHEGLDAFRQVLADGREMLRGFGAELLQLAAMDADAREPAFGELLEHTRARHAEVARLISEGRDRLLELGSRGLGERDALRQALVSDDLHAALDDYPLRLLESFGVHNEPLGPNTWLLDPEHLSVDGFEELRQGMRACTTDRATALARDDLLYLRPDHPLMLTATDLLISGESGNAAFLVDDVLPPRTVVLEAVNVIECVADARLDIERWLPPTPLSVAVDTRLQPRPGFAPGDRARHRAGDRVFDLGPQRKVLAALVPPMLERTRDAAMAAARERIDEALARADATLSAEIQRLRALAHVNPAVRPAEIAALEAEREAVLAALPTARPRLDSLRLVASTDFLQLRR</sequence>
<keyword evidence="13" id="KW-1185">Reference proteome</keyword>
<keyword evidence="5 9" id="KW-0805">Transcription regulation</keyword>
<dbReference type="InterPro" id="IPR001650">
    <property type="entry name" value="Helicase_C-like"/>
</dbReference>
<dbReference type="InterPro" id="IPR023949">
    <property type="entry name" value="Helicase_RapA"/>
</dbReference>
<dbReference type="NCBIfam" id="NF003426">
    <property type="entry name" value="PRK04914.1"/>
    <property type="match status" value="1"/>
</dbReference>
<comment type="similarity">
    <text evidence="9">Belongs to the SNF2/RAD54 helicase family. RapA subfamily.</text>
</comment>
<gene>
    <name evidence="9 12" type="primary">rapA</name>
    <name evidence="12" type="ORF">GCM10011521_04730</name>
</gene>